<keyword evidence="3 6" id="KW-1133">Transmembrane helix</keyword>
<evidence type="ECO:0000256" key="5">
    <source>
        <dbReference type="ARBA" id="ARBA00023157"/>
    </source>
</evidence>
<dbReference type="GO" id="GO:0002891">
    <property type="term" value="P:positive regulation of immunoglobulin mediated immune response"/>
    <property type="evidence" value="ECO:0007669"/>
    <property type="project" value="TreeGrafter"/>
</dbReference>
<dbReference type="OMA" id="CHFATFP"/>
<dbReference type="GO" id="GO:0007156">
    <property type="term" value="P:homophilic cell adhesion via plasma membrane adhesion molecules"/>
    <property type="evidence" value="ECO:0007669"/>
    <property type="project" value="TreeGrafter"/>
</dbReference>
<dbReference type="SMART" id="SM00406">
    <property type="entry name" value="IGv"/>
    <property type="match status" value="1"/>
</dbReference>
<protein>
    <submittedName>
        <fullName evidence="8">PVR cell adhesion molecule</fullName>
    </submittedName>
</protein>
<evidence type="ECO:0000256" key="3">
    <source>
        <dbReference type="ARBA" id="ARBA00022989"/>
    </source>
</evidence>
<dbReference type="InterPro" id="IPR036179">
    <property type="entry name" value="Ig-like_dom_sf"/>
</dbReference>
<dbReference type="InterPro" id="IPR013162">
    <property type="entry name" value="CD80_C2-set"/>
</dbReference>
<dbReference type="PROSITE" id="PS50835">
    <property type="entry name" value="IG_LIKE"/>
    <property type="match status" value="3"/>
</dbReference>
<evidence type="ECO:0000256" key="2">
    <source>
        <dbReference type="ARBA" id="ARBA00022692"/>
    </source>
</evidence>
<dbReference type="InterPro" id="IPR007110">
    <property type="entry name" value="Ig-like_dom"/>
</dbReference>
<dbReference type="InterPro" id="IPR013783">
    <property type="entry name" value="Ig-like_fold"/>
</dbReference>
<keyword evidence="9" id="KW-1185">Reference proteome</keyword>
<dbReference type="GO" id="GO:0002860">
    <property type="term" value="P:positive regulation of natural killer cell mediated cytotoxicity directed against tumor cell target"/>
    <property type="evidence" value="ECO:0007669"/>
    <property type="project" value="TreeGrafter"/>
</dbReference>
<evidence type="ECO:0000259" key="7">
    <source>
        <dbReference type="PROSITE" id="PS50835"/>
    </source>
</evidence>
<dbReference type="SMART" id="SM00409">
    <property type="entry name" value="IG"/>
    <property type="match status" value="3"/>
</dbReference>
<dbReference type="GO" id="GO:0046814">
    <property type="term" value="P:coreceptor-mediated virion attachment to host cell"/>
    <property type="evidence" value="ECO:0007669"/>
    <property type="project" value="TreeGrafter"/>
</dbReference>
<dbReference type="Pfam" id="PF07686">
    <property type="entry name" value="V-set"/>
    <property type="match status" value="1"/>
</dbReference>
<dbReference type="PANTHER" id="PTHR47387">
    <property type="entry name" value="NECTIN-2"/>
    <property type="match status" value="1"/>
</dbReference>
<accession>H0WV09</accession>
<evidence type="ECO:0000313" key="8">
    <source>
        <dbReference type="Ensembl" id="ENSOGAP00000006119.2"/>
    </source>
</evidence>
<evidence type="ECO:0000256" key="6">
    <source>
        <dbReference type="SAM" id="Phobius"/>
    </source>
</evidence>
<dbReference type="GO" id="GO:0033005">
    <property type="term" value="P:positive regulation of mast cell activation"/>
    <property type="evidence" value="ECO:0007669"/>
    <property type="project" value="TreeGrafter"/>
</dbReference>
<dbReference type="PANTHER" id="PTHR47387:SF2">
    <property type="entry name" value="PVR CELL ADHESION MOLECULE"/>
    <property type="match status" value="1"/>
</dbReference>
<name>H0WV09_OTOGA</name>
<dbReference type="InterPro" id="IPR013106">
    <property type="entry name" value="Ig_V-set"/>
</dbReference>
<proteinExistence type="predicted"/>
<organism evidence="8 9">
    <name type="scientific">Otolemur garnettii</name>
    <name type="common">Small-eared galago</name>
    <name type="synonym">Garnett's greater bushbaby</name>
    <dbReference type="NCBI Taxonomy" id="30611"/>
    <lineage>
        <taxon>Eukaryota</taxon>
        <taxon>Metazoa</taxon>
        <taxon>Chordata</taxon>
        <taxon>Craniata</taxon>
        <taxon>Vertebrata</taxon>
        <taxon>Euteleostomi</taxon>
        <taxon>Mammalia</taxon>
        <taxon>Eutheria</taxon>
        <taxon>Euarchontoglires</taxon>
        <taxon>Primates</taxon>
        <taxon>Strepsirrhini</taxon>
        <taxon>Lorisiformes</taxon>
        <taxon>Galagidae</taxon>
        <taxon>Otolemur</taxon>
    </lineage>
</organism>
<dbReference type="SUPFAM" id="SSF48726">
    <property type="entry name" value="Immunoglobulin"/>
    <property type="match status" value="3"/>
</dbReference>
<feature type="domain" description="Ig-like" evidence="7">
    <location>
        <begin position="18"/>
        <end position="135"/>
    </location>
</feature>
<dbReference type="Proteomes" id="UP000005225">
    <property type="component" value="Unassembled WGS sequence"/>
</dbReference>
<dbReference type="Pfam" id="PF08205">
    <property type="entry name" value="C2-set_2"/>
    <property type="match status" value="1"/>
</dbReference>
<dbReference type="InterPro" id="IPR003599">
    <property type="entry name" value="Ig_sub"/>
</dbReference>
<dbReference type="eggNOG" id="ENOG502QWSY">
    <property type="taxonomic scope" value="Eukaryota"/>
</dbReference>
<dbReference type="FunCoup" id="H0WV09">
    <property type="interactions" value="350"/>
</dbReference>
<dbReference type="Ensembl" id="ENSOGAT00000006839.2">
    <property type="protein sequence ID" value="ENSOGAP00000006119.2"/>
    <property type="gene ID" value="ENSOGAG00000006835.2"/>
</dbReference>
<dbReference type="HOGENOM" id="CLU_029618_0_0_1"/>
<feature type="domain" description="Ig-like" evidence="7">
    <location>
        <begin position="140"/>
        <end position="237"/>
    </location>
</feature>
<dbReference type="GO" id="GO:0001675">
    <property type="term" value="P:acrosome assembly"/>
    <property type="evidence" value="ECO:0007669"/>
    <property type="project" value="TreeGrafter"/>
</dbReference>
<keyword evidence="5" id="KW-1015">Disulfide bond</keyword>
<dbReference type="EMBL" id="AAQR03153595">
    <property type="status" value="NOT_ANNOTATED_CDS"/>
    <property type="molecule type" value="Genomic_DNA"/>
</dbReference>
<dbReference type="GO" id="GO:0043296">
    <property type="term" value="C:apical junction complex"/>
    <property type="evidence" value="ECO:0007669"/>
    <property type="project" value="TreeGrafter"/>
</dbReference>
<dbReference type="GO" id="GO:0050862">
    <property type="term" value="P:positive regulation of T cell receptor signaling pathway"/>
    <property type="evidence" value="ECO:0007669"/>
    <property type="project" value="TreeGrafter"/>
</dbReference>
<reference evidence="8" key="3">
    <citation type="submission" date="2025-09" db="UniProtKB">
        <authorList>
            <consortium name="Ensembl"/>
        </authorList>
    </citation>
    <scope>IDENTIFICATION</scope>
</reference>
<dbReference type="STRING" id="30611.ENSOGAP00000006119"/>
<sequence length="403" mass="43607">LKSLRTPLILSRFPHPTPAGTGTVRVQAPAQVHGLLGDSVTLPCHLQPLGPGMQVTQVTWMRQELAGQPSSLAVFHPARGPWYSDPGRLEFVAKSPDLLNASLVVSQLRVEDEANYTCQFATFPQGSSSNSTWLRVLVQPQNTAEPWMEPPSLFTSEPVPVARCMSTGGRPAAQITWSSYLNGTVNNSQIAGPLPGTFTVISFLTVVPSSQVDGKNITCRVDHESFKEPRVLPVNLTVFYPPEVSISGYDGKWYLNQPEANLTCNVRSNPEPTGYNWSTTNGSLPHSAVPQGAWLLIHPVDKSINTTFICSVTNDIGTGQGELAILVKASLPDQSDSGNLHVILIVTVVFMALLAIPCAIIYFSRSKSTCWKRGSPSANGTASYSAVNTEAGFPQDTQREYTM</sequence>
<evidence type="ECO:0000256" key="1">
    <source>
        <dbReference type="ARBA" id="ARBA00004479"/>
    </source>
</evidence>
<keyword evidence="4 6" id="KW-0472">Membrane</keyword>
<dbReference type="GO" id="GO:0050839">
    <property type="term" value="F:cell adhesion molecule binding"/>
    <property type="evidence" value="ECO:0007669"/>
    <property type="project" value="TreeGrafter"/>
</dbReference>
<dbReference type="Gene3D" id="2.60.40.10">
    <property type="entry name" value="Immunoglobulins"/>
    <property type="match status" value="3"/>
</dbReference>
<reference evidence="9" key="1">
    <citation type="submission" date="2011-03" db="EMBL/GenBank/DDBJ databases">
        <title>Version 3 of the genome sequence of Otolemur garnettii (Bushbaby).</title>
        <authorList>
            <consortium name="The Broad Institute Genome Sequencing Platform"/>
            <person name="Di Palma F."/>
            <person name="Johnson J."/>
            <person name="Lander E.S."/>
            <person name="Lindblad-Toh K."/>
            <person name="Jaffe D.B."/>
            <person name="Gnerre S."/>
            <person name="MacCallum I."/>
            <person name="Przybylski D."/>
            <person name="Ribeiro F.J."/>
            <person name="Burton J.N."/>
            <person name="Walker B.J."/>
            <person name="Sharpe T."/>
            <person name="Hall G."/>
        </authorList>
    </citation>
    <scope>NUCLEOTIDE SEQUENCE [LARGE SCALE GENOMIC DNA]</scope>
</reference>
<dbReference type="FunFam" id="2.60.40.10:FF:000619">
    <property type="entry name" value="Nectin cell adhesion molecule 2"/>
    <property type="match status" value="1"/>
</dbReference>
<dbReference type="GeneTree" id="ENSGT00940000162848"/>
<dbReference type="GO" id="GO:0005886">
    <property type="term" value="C:plasma membrane"/>
    <property type="evidence" value="ECO:0007669"/>
    <property type="project" value="TreeGrafter"/>
</dbReference>
<dbReference type="GO" id="GO:0005925">
    <property type="term" value="C:focal adhesion"/>
    <property type="evidence" value="ECO:0007669"/>
    <property type="project" value="TreeGrafter"/>
</dbReference>
<comment type="subcellular location">
    <subcellularLocation>
        <location evidence="1">Membrane</location>
        <topology evidence="1">Single-pass type I membrane protein</topology>
    </subcellularLocation>
</comment>
<feature type="transmembrane region" description="Helical" evidence="6">
    <location>
        <begin position="340"/>
        <end position="363"/>
    </location>
</feature>
<evidence type="ECO:0000256" key="4">
    <source>
        <dbReference type="ARBA" id="ARBA00023136"/>
    </source>
</evidence>
<dbReference type="InParanoid" id="H0WV09"/>
<dbReference type="AlphaFoldDB" id="H0WV09"/>
<dbReference type="EMBL" id="AAQR03153596">
    <property type="status" value="NOT_ANNOTATED_CDS"/>
    <property type="molecule type" value="Genomic_DNA"/>
</dbReference>
<reference evidence="8" key="2">
    <citation type="submission" date="2025-08" db="UniProtKB">
        <authorList>
            <consortium name="Ensembl"/>
        </authorList>
    </citation>
    <scope>IDENTIFICATION</scope>
</reference>
<dbReference type="InterPro" id="IPR052659">
    <property type="entry name" value="Nectin/PVR"/>
</dbReference>
<feature type="domain" description="Ig-like" evidence="7">
    <location>
        <begin position="242"/>
        <end position="326"/>
    </location>
</feature>
<keyword evidence="2 6" id="KW-0812">Transmembrane</keyword>
<evidence type="ECO:0000313" key="9">
    <source>
        <dbReference type="Proteomes" id="UP000005225"/>
    </source>
</evidence>